<name>A0ABM3VE28_MUSDO</name>
<evidence type="ECO:0000313" key="2">
    <source>
        <dbReference type="Proteomes" id="UP001652621"/>
    </source>
</evidence>
<dbReference type="GeneID" id="101895609"/>
<evidence type="ECO:0000313" key="3">
    <source>
        <dbReference type="RefSeq" id="XP_058984042.1"/>
    </source>
</evidence>
<dbReference type="PANTHER" id="PTHR33198">
    <property type="entry name" value="ANK_REP_REGION DOMAIN-CONTAINING PROTEIN-RELATED"/>
    <property type="match status" value="1"/>
</dbReference>
<organism evidence="2 3">
    <name type="scientific">Musca domestica</name>
    <name type="common">House fly</name>
    <dbReference type="NCBI Taxonomy" id="7370"/>
    <lineage>
        <taxon>Eukaryota</taxon>
        <taxon>Metazoa</taxon>
        <taxon>Ecdysozoa</taxon>
        <taxon>Arthropoda</taxon>
        <taxon>Hexapoda</taxon>
        <taxon>Insecta</taxon>
        <taxon>Pterygota</taxon>
        <taxon>Neoptera</taxon>
        <taxon>Endopterygota</taxon>
        <taxon>Diptera</taxon>
        <taxon>Brachycera</taxon>
        <taxon>Muscomorpha</taxon>
        <taxon>Muscoidea</taxon>
        <taxon>Muscidae</taxon>
        <taxon>Musca</taxon>
    </lineage>
</organism>
<reference evidence="3" key="1">
    <citation type="submission" date="2025-08" db="UniProtKB">
        <authorList>
            <consortium name="RefSeq"/>
        </authorList>
    </citation>
    <scope>IDENTIFICATION</scope>
    <source>
        <strain evidence="3">Aabys</strain>
        <tissue evidence="3">Whole body</tissue>
    </source>
</reference>
<dbReference type="InterPro" id="IPR036875">
    <property type="entry name" value="Znf_CCHC_sf"/>
</dbReference>
<proteinExistence type="predicted"/>
<feature type="compositionally biased region" description="Basic residues" evidence="1">
    <location>
        <begin position="241"/>
        <end position="253"/>
    </location>
</feature>
<dbReference type="Proteomes" id="UP001652621">
    <property type="component" value="Unplaced"/>
</dbReference>
<evidence type="ECO:0000256" key="1">
    <source>
        <dbReference type="SAM" id="MobiDB-lite"/>
    </source>
</evidence>
<protein>
    <submittedName>
        <fullName evidence="3">Uncharacterized protein LOC101895609 isoform X2</fullName>
    </submittedName>
</protein>
<gene>
    <name evidence="3" type="primary">LOC101895609</name>
</gene>
<feature type="region of interest" description="Disordered" evidence="1">
    <location>
        <begin position="222"/>
        <end position="258"/>
    </location>
</feature>
<accession>A0ABM3VE28</accession>
<sequence length="332" mass="38775">MDQAQFQQLLEVFTSSQQALLNQIAEQSRTQPPRQQQQNVQQLVIPPFEHFDSSKENFKLYMQRFENYLIMRDAIKDKTLCHQMLINSIGSTHFKLMVSLVAPKKLADVSYDELVQKLEAHLCPKKNILVLQHRFLCTYQSEDQSLAEYVAVLRRDLNECQFVSTCECKADISNIFLRAQFIRGLKDTYIREQLIQSDESSFGKIMEKALSLEASKIDSQELNSKHHVSSNDVNKIQSKFSTRRRDRGRKRSFSRSSQKSRINFAHLGIDNPCIRCGRNNHNVKDCHTNPKKLKCRSCNKTGHVQQIVLFVFHMALKHYPKNVYQHWKNLKN</sequence>
<dbReference type="RefSeq" id="XP_058984042.1">
    <property type="nucleotide sequence ID" value="XM_059128059.1"/>
</dbReference>
<dbReference type="Gene3D" id="4.10.60.10">
    <property type="entry name" value="Zinc finger, CCHC-type"/>
    <property type="match status" value="1"/>
</dbReference>
<dbReference type="SUPFAM" id="SSF57756">
    <property type="entry name" value="Retrovirus zinc finger-like domains"/>
    <property type="match status" value="1"/>
</dbReference>
<keyword evidence="2" id="KW-1185">Reference proteome</keyword>